<dbReference type="InterPro" id="IPR001789">
    <property type="entry name" value="Sig_transdc_resp-reg_receiver"/>
</dbReference>
<name>A0A432YWW4_9GAMM</name>
<evidence type="ECO:0000256" key="4">
    <source>
        <dbReference type="ARBA" id="ARBA00022553"/>
    </source>
</evidence>
<dbReference type="InterPro" id="IPR013655">
    <property type="entry name" value="PAS_fold_3"/>
</dbReference>
<keyword evidence="9" id="KW-0067">ATP-binding</keyword>
<dbReference type="SMART" id="SM00448">
    <property type="entry name" value="REC"/>
    <property type="match status" value="1"/>
</dbReference>
<dbReference type="InterPro" id="IPR036890">
    <property type="entry name" value="HATPase_C_sf"/>
</dbReference>
<keyword evidence="5" id="KW-0808">Transferase</keyword>
<evidence type="ECO:0000256" key="7">
    <source>
        <dbReference type="ARBA" id="ARBA00022741"/>
    </source>
</evidence>
<dbReference type="InterPro" id="IPR000014">
    <property type="entry name" value="PAS"/>
</dbReference>
<evidence type="ECO:0000256" key="5">
    <source>
        <dbReference type="ARBA" id="ARBA00022679"/>
    </source>
</evidence>
<dbReference type="PROSITE" id="PS50113">
    <property type="entry name" value="PAC"/>
    <property type="match status" value="2"/>
</dbReference>
<dbReference type="InterPro" id="IPR001610">
    <property type="entry name" value="PAC"/>
</dbReference>
<evidence type="ECO:0000256" key="3">
    <source>
        <dbReference type="ARBA" id="ARBA00012438"/>
    </source>
</evidence>
<comment type="subcellular location">
    <subcellularLocation>
        <location evidence="2">Membrane</location>
    </subcellularLocation>
</comment>
<dbReference type="CDD" id="cd00082">
    <property type="entry name" value="HisKA"/>
    <property type="match status" value="1"/>
</dbReference>
<dbReference type="Gene3D" id="3.40.50.2300">
    <property type="match status" value="1"/>
</dbReference>
<dbReference type="PROSITE" id="PS50109">
    <property type="entry name" value="HIS_KIN"/>
    <property type="match status" value="1"/>
</dbReference>
<dbReference type="Pfam" id="PF00512">
    <property type="entry name" value="HisKA"/>
    <property type="match status" value="1"/>
</dbReference>
<keyword evidence="6" id="KW-0812">Transmembrane</keyword>
<dbReference type="SMART" id="SM00387">
    <property type="entry name" value="HATPase_c"/>
    <property type="match status" value="1"/>
</dbReference>
<dbReference type="PROSITE" id="PS50112">
    <property type="entry name" value="PAS"/>
    <property type="match status" value="2"/>
</dbReference>
<feature type="modified residue" description="4-aspartylphosphate" evidence="12">
    <location>
        <position position="567"/>
    </location>
</feature>
<dbReference type="RefSeq" id="WP_126751433.1">
    <property type="nucleotide sequence ID" value="NZ_JBHUMT010000016.1"/>
</dbReference>
<dbReference type="SMART" id="SM00091">
    <property type="entry name" value="PAS"/>
    <property type="match status" value="2"/>
</dbReference>
<dbReference type="Pfam" id="PF08447">
    <property type="entry name" value="PAS_3"/>
    <property type="match status" value="2"/>
</dbReference>
<dbReference type="Proteomes" id="UP000288361">
    <property type="component" value="Unassembled WGS sequence"/>
</dbReference>
<keyword evidence="8 17" id="KW-0418">Kinase</keyword>
<feature type="domain" description="PAS" evidence="15">
    <location>
        <begin position="139"/>
        <end position="211"/>
    </location>
</feature>
<feature type="domain" description="Response regulatory" evidence="14">
    <location>
        <begin position="518"/>
        <end position="633"/>
    </location>
</feature>
<feature type="domain" description="PAS" evidence="15">
    <location>
        <begin position="6"/>
        <end position="81"/>
    </location>
</feature>
<dbReference type="InterPro" id="IPR036097">
    <property type="entry name" value="HisK_dim/P_sf"/>
</dbReference>
<dbReference type="SUPFAM" id="SSF55874">
    <property type="entry name" value="ATPase domain of HSP90 chaperone/DNA topoisomerase II/histidine kinase"/>
    <property type="match status" value="1"/>
</dbReference>
<dbReference type="AlphaFoldDB" id="A0A432YWW4"/>
<dbReference type="SMART" id="SM00086">
    <property type="entry name" value="PAC"/>
    <property type="match status" value="2"/>
</dbReference>
<keyword evidence="4 12" id="KW-0597">Phosphoprotein</keyword>
<evidence type="ECO:0000313" key="17">
    <source>
        <dbReference type="EMBL" id="RUO67787.1"/>
    </source>
</evidence>
<evidence type="ECO:0000259" key="15">
    <source>
        <dbReference type="PROSITE" id="PS50112"/>
    </source>
</evidence>
<evidence type="ECO:0000256" key="8">
    <source>
        <dbReference type="ARBA" id="ARBA00022777"/>
    </source>
</evidence>
<dbReference type="EC" id="2.7.13.3" evidence="3"/>
<evidence type="ECO:0000256" key="9">
    <source>
        <dbReference type="ARBA" id="ARBA00022840"/>
    </source>
</evidence>
<evidence type="ECO:0000256" key="1">
    <source>
        <dbReference type="ARBA" id="ARBA00000085"/>
    </source>
</evidence>
<dbReference type="CDD" id="cd00130">
    <property type="entry name" value="PAS"/>
    <property type="match status" value="2"/>
</dbReference>
<dbReference type="InterPro" id="IPR005467">
    <property type="entry name" value="His_kinase_dom"/>
</dbReference>
<dbReference type="SUPFAM" id="SSF55785">
    <property type="entry name" value="PYP-like sensor domain (PAS domain)"/>
    <property type="match status" value="2"/>
</dbReference>
<evidence type="ECO:0000256" key="11">
    <source>
        <dbReference type="ARBA" id="ARBA00023136"/>
    </source>
</evidence>
<dbReference type="GO" id="GO:0000155">
    <property type="term" value="F:phosphorelay sensor kinase activity"/>
    <property type="evidence" value="ECO:0007669"/>
    <property type="project" value="InterPro"/>
</dbReference>
<dbReference type="EMBL" id="PIQA01000001">
    <property type="protein sequence ID" value="RUO67787.1"/>
    <property type="molecule type" value="Genomic_DNA"/>
</dbReference>
<dbReference type="NCBIfam" id="TIGR00229">
    <property type="entry name" value="sensory_box"/>
    <property type="match status" value="2"/>
</dbReference>
<evidence type="ECO:0000256" key="2">
    <source>
        <dbReference type="ARBA" id="ARBA00004370"/>
    </source>
</evidence>
<dbReference type="Pfam" id="PF02518">
    <property type="entry name" value="HATPase_c"/>
    <property type="match status" value="1"/>
</dbReference>
<gene>
    <name evidence="17" type="ORF">CWI73_02715</name>
</gene>
<dbReference type="SMART" id="SM00388">
    <property type="entry name" value="HisKA"/>
    <property type="match status" value="1"/>
</dbReference>
<dbReference type="GO" id="GO:0005524">
    <property type="term" value="F:ATP binding"/>
    <property type="evidence" value="ECO:0007669"/>
    <property type="project" value="UniProtKB-KW"/>
</dbReference>
<proteinExistence type="predicted"/>
<dbReference type="InterPro" id="IPR003594">
    <property type="entry name" value="HATPase_dom"/>
</dbReference>
<dbReference type="Gene3D" id="3.30.565.10">
    <property type="entry name" value="Histidine kinase-like ATPase, C-terminal domain"/>
    <property type="match status" value="1"/>
</dbReference>
<dbReference type="Gene3D" id="3.30.450.20">
    <property type="entry name" value="PAS domain"/>
    <property type="match status" value="2"/>
</dbReference>
<evidence type="ECO:0000256" key="12">
    <source>
        <dbReference type="PROSITE-ProRule" id="PRU00169"/>
    </source>
</evidence>
<dbReference type="FunFam" id="1.10.287.130:FF:000004">
    <property type="entry name" value="Ethylene receptor 1"/>
    <property type="match status" value="1"/>
</dbReference>
<dbReference type="SUPFAM" id="SSF47384">
    <property type="entry name" value="Homodimeric domain of signal transducing histidine kinase"/>
    <property type="match status" value="1"/>
</dbReference>
<comment type="caution">
    <text evidence="17">The sequence shown here is derived from an EMBL/GenBank/DDBJ whole genome shotgun (WGS) entry which is preliminary data.</text>
</comment>
<keyword evidence="11" id="KW-0472">Membrane</keyword>
<evidence type="ECO:0000259" key="14">
    <source>
        <dbReference type="PROSITE" id="PS50110"/>
    </source>
</evidence>
<keyword evidence="10" id="KW-1133">Transmembrane helix</keyword>
<dbReference type="InterPro" id="IPR035965">
    <property type="entry name" value="PAS-like_dom_sf"/>
</dbReference>
<evidence type="ECO:0000256" key="6">
    <source>
        <dbReference type="ARBA" id="ARBA00022692"/>
    </source>
</evidence>
<dbReference type="PROSITE" id="PS50110">
    <property type="entry name" value="RESPONSE_REGULATORY"/>
    <property type="match status" value="1"/>
</dbReference>
<evidence type="ECO:0000256" key="10">
    <source>
        <dbReference type="ARBA" id="ARBA00022989"/>
    </source>
</evidence>
<evidence type="ECO:0000313" key="18">
    <source>
        <dbReference type="Proteomes" id="UP000288361"/>
    </source>
</evidence>
<protein>
    <recommendedName>
        <fullName evidence="3">histidine kinase</fullName>
        <ecNumber evidence="3">2.7.13.3</ecNumber>
    </recommendedName>
</protein>
<dbReference type="CDD" id="cd16922">
    <property type="entry name" value="HATPase_EvgS-ArcB-TorS-like"/>
    <property type="match status" value="1"/>
</dbReference>
<feature type="domain" description="Histidine kinase" evidence="13">
    <location>
        <begin position="279"/>
        <end position="498"/>
    </location>
</feature>
<feature type="domain" description="PAC" evidence="16">
    <location>
        <begin position="87"/>
        <end position="138"/>
    </location>
</feature>
<comment type="catalytic activity">
    <reaction evidence="1">
        <text>ATP + protein L-histidine = ADP + protein N-phospho-L-histidine.</text>
        <dbReference type="EC" id="2.7.13.3"/>
    </reaction>
</comment>
<sequence>MKTPISNDNLAALLNAGTRLSLFIWEDVPGWPVLFVSDNVEALLGYPKDQLMNCDIEYQSLVHEEDLPKVLKEVEALTRLESGESITHEDYRLKHANGHDIWVSDTTVVITDDDGMNYLYGYLIDITERKQLELALETERNRLKLLLDATRLGTWEWNPQTGVTLYNERWARMFGWELHELEAHVANWSSILHPDDYEQVWGAIKSHLDGLTPYYESEHRIRHRNGSWVYVLDRGKVIEYDENGRATRFTGTVTDLTEQKQSELDAKRAAHAKNVFLANMSHEIRTPLHGILGVTSVLEASELNSKQRDLVETIKDSGDYLLTTLNDILDLTKAEEGQLKLVLGSHSPKKVLEHIAHLFEKPIVDKGLKFTLNIAPDIPEVTQMDQSRTAQVVSNLVNNAMKFTETGEINLSASWDRESDFVGELIIEVKDTGVGIENTQRIWQLFEQEKYGLNRPKGGSGLGLAIVRSLVQLLDGTIRVDSVPGEGSCFTVVLPMRTQTGASAHTPKRELPSLETHRVLVVDDNRVNQLIIKEMLMSLGQKVEIVSNAEKAFKLFGTHSYDALFMDVHMPNIDGMQATQKLRGMHIKQPYIVALTADAFPETRKQAMDAGMDDYVTKPFVKMDIAEALKRFEERQNSHTHKRLR</sequence>
<dbReference type="PANTHER" id="PTHR43047">
    <property type="entry name" value="TWO-COMPONENT HISTIDINE PROTEIN KINASE"/>
    <property type="match status" value="1"/>
</dbReference>
<dbReference type="CDD" id="cd17546">
    <property type="entry name" value="REC_hyHK_CKI1_RcsC-like"/>
    <property type="match status" value="1"/>
</dbReference>
<dbReference type="InterPro" id="IPR000700">
    <property type="entry name" value="PAS-assoc_C"/>
</dbReference>
<reference evidence="17 18" key="1">
    <citation type="journal article" date="2011" name="Front. Microbiol.">
        <title>Genomic signatures of strain selection and enhancement in Bacillus atrophaeus var. globigii, a historical biowarfare simulant.</title>
        <authorList>
            <person name="Gibbons H.S."/>
            <person name="Broomall S.M."/>
            <person name="McNew L.A."/>
            <person name="Daligault H."/>
            <person name="Chapman C."/>
            <person name="Bruce D."/>
            <person name="Karavis M."/>
            <person name="Krepps M."/>
            <person name="McGregor P.A."/>
            <person name="Hong C."/>
            <person name="Park K.H."/>
            <person name="Akmal A."/>
            <person name="Feldman A."/>
            <person name="Lin J.S."/>
            <person name="Chang W.E."/>
            <person name="Higgs B.W."/>
            <person name="Demirev P."/>
            <person name="Lindquist J."/>
            <person name="Liem A."/>
            <person name="Fochler E."/>
            <person name="Read T.D."/>
            <person name="Tapia R."/>
            <person name="Johnson S."/>
            <person name="Bishop-Lilly K.A."/>
            <person name="Detter C."/>
            <person name="Han C."/>
            <person name="Sozhamannan S."/>
            <person name="Rosenzweig C.N."/>
            <person name="Skowronski E.W."/>
        </authorList>
    </citation>
    <scope>NUCLEOTIDE SEQUENCE [LARGE SCALE GENOMIC DNA]</scope>
    <source>
        <strain evidence="17 18">TPS4-2</strain>
    </source>
</reference>
<dbReference type="InterPro" id="IPR011006">
    <property type="entry name" value="CheY-like_superfamily"/>
</dbReference>
<evidence type="ECO:0000259" key="16">
    <source>
        <dbReference type="PROSITE" id="PS50113"/>
    </source>
</evidence>
<dbReference type="Pfam" id="PF00072">
    <property type="entry name" value="Response_reg"/>
    <property type="match status" value="1"/>
</dbReference>
<dbReference type="GO" id="GO:0016020">
    <property type="term" value="C:membrane"/>
    <property type="evidence" value="ECO:0007669"/>
    <property type="project" value="UniProtKB-SubCell"/>
</dbReference>
<feature type="domain" description="PAC" evidence="16">
    <location>
        <begin position="215"/>
        <end position="268"/>
    </location>
</feature>
<accession>A0A432YWW4</accession>
<organism evidence="17 18">
    <name type="scientific">Idiomarina piscisalsi</name>
    <dbReference type="NCBI Taxonomy" id="1096243"/>
    <lineage>
        <taxon>Bacteria</taxon>
        <taxon>Pseudomonadati</taxon>
        <taxon>Pseudomonadota</taxon>
        <taxon>Gammaproteobacteria</taxon>
        <taxon>Alteromonadales</taxon>
        <taxon>Idiomarinaceae</taxon>
        <taxon>Idiomarina</taxon>
    </lineage>
</organism>
<evidence type="ECO:0000259" key="13">
    <source>
        <dbReference type="PROSITE" id="PS50109"/>
    </source>
</evidence>
<dbReference type="InterPro" id="IPR004358">
    <property type="entry name" value="Sig_transdc_His_kin-like_C"/>
</dbReference>
<dbReference type="PRINTS" id="PR00344">
    <property type="entry name" value="BCTRLSENSOR"/>
</dbReference>
<keyword evidence="7" id="KW-0547">Nucleotide-binding</keyword>
<dbReference type="SUPFAM" id="SSF52172">
    <property type="entry name" value="CheY-like"/>
    <property type="match status" value="1"/>
</dbReference>
<dbReference type="InterPro" id="IPR003661">
    <property type="entry name" value="HisK_dim/P_dom"/>
</dbReference>
<dbReference type="Gene3D" id="1.10.287.130">
    <property type="match status" value="1"/>
</dbReference>